<accession>A0A7D5TAB3</accession>
<keyword evidence="2" id="KW-1185">Reference proteome</keyword>
<gene>
    <name evidence="1" type="ORF">HZS54_06315</name>
</gene>
<dbReference type="OrthoDB" id="100846at2157"/>
<sequence>MLNSQFLGRAARWVGRNLYQPVMLSILSHYPVGMNVYDREWDLLILLDTCRTDALQEVASDYDFIENVNSIFSVGSSSLGWMCATFDQDNGEDIEKTAYISANGWAGRILQDRKTPVDHENPPFAWTDYTPAKHDKFGLLDHAWQYEPEGVYEHEEGYTPARYVTERAISVSRDDSLEFERTILHYNQPHSPYTAKAFEEDRELKPHESDPFEYLRSGGDKEVVWESYIYELRAVLDEVELLLENVDAESVVISADHGEAFGEMGIYGHPTTVLHPVIRNVPWVQTTASDKCTHTPEITPVDGNGQSAMDNLKALGYVDS</sequence>
<reference evidence="1 2" key="1">
    <citation type="submission" date="2020-07" db="EMBL/GenBank/DDBJ databases">
        <title>Halosimplex litoreum sp. nov. and Halosimplex rubrum sp. nov., isolated from different salt environments.</title>
        <authorList>
            <person name="Cui H."/>
        </authorList>
    </citation>
    <scope>NUCLEOTIDE SEQUENCE [LARGE SCALE GENOMIC DNA]</scope>
    <source>
        <strain evidence="1 2">R2</strain>
    </source>
</reference>
<dbReference type="RefSeq" id="WP_179921104.1">
    <property type="nucleotide sequence ID" value="NZ_CP058909.1"/>
</dbReference>
<dbReference type="KEGG" id="hpel:HZS54_06315"/>
<dbReference type="Gene3D" id="3.40.720.10">
    <property type="entry name" value="Alkaline Phosphatase, subunit A"/>
    <property type="match status" value="1"/>
</dbReference>
<dbReference type="EMBL" id="CP058909">
    <property type="protein sequence ID" value="QLH81273.1"/>
    <property type="molecule type" value="Genomic_DNA"/>
</dbReference>
<dbReference type="InterPro" id="IPR017850">
    <property type="entry name" value="Alkaline_phosphatase_core_sf"/>
</dbReference>
<evidence type="ECO:0000313" key="2">
    <source>
        <dbReference type="Proteomes" id="UP000509346"/>
    </source>
</evidence>
<proteinExistence type="predicted"/>
<evidence type="ECO:0008006" key="3">
    <source>
        <dbReference type="Google" id="ProtNLM"/>
    </source>
</evidence>
<name>A0A7D5TAB3_9EURY</name>
<organism evidence="1 2">
    <name type="scientific">Halosimplex pelagicum</name>
    <dbReference type="NCBI Taxonomy" id="869886"/>
    <lineage>
        <taxon>Archaea</taxon>
        <taxon>Methanobacteriati</taxon>
        <taxon>Methanobacteriota</taxon>
        <taxon>Stenosarchaea group</taxon>
        <taxon>Halobacteria</taxon>
        <taxon>Halobacteriales</taxon>
        <taxon>Haloarculaceae</taxon>
        <taxon>Halosimplex</taxon>
    </lineage>
</organism>
<dbReference type="AlphaFoldDB" id="A0A7D5TAB3"/>
<protein>
    <recommendedName>
        <fullName evidence="3">Sulfatase-like hydrolase/transferase</fullName>
    </recommendedName>
</protein>
<dbReference type="SUPFAM" id="SSF53649">
    <property type="entry name" value="Alkaline phosphatase-like"/>
    <property type="match status" value="1"/>
</dbReference>
<dbReference type="Proteomes" id="UP000509346">
    <property type="component" value="Chromosome"/>
</dbReference>
<dbReference type="GeneID" id="56082186"/>
<evidence type="ECO:0000313" key="1">
    <source>
        <dbReference type="EMBL" id="QLH81273.1"/>
    </source>
</evidence>